<dbReference type="EMBL" id="JAEHFW010000003">
    <property type="protein sequence ID" value="MBK0380972.1"/>
    <property type="molecule type" value="Genomic_DNA"/>
</dbReference>
<evidence type="ECO:0000313" key="2">
    <source>
        <dbReference type="Proteomes" id="UP000613193"/>
    </source>
</evidence>
<organism evidence="1 2">
    <name type="scientific">Mucilaginibacter segetis</name>
    <dbReference type="NCBI Taxonomy" id="2793071"/>
    <lineage>
        <taxon>Bacteria</taxon>
        <taxon>Pseudomonadati</taxon>
        <taxon>Bacteroidota</taxon>
        <taxon>Sphingobacteriia</taxon>
        <taxon>Sphingobacteriales</taxon>
        <taxon>Sphingobacteriaceae</taxon>
        <taxon>Mucilaginibacter</taxon>
    </lineage>
</organism>
<accession>A0A934PWU2</accession>
<dbReference type="RefSeq" id="WP_200067501.1">
    <property type="nucleotide sequence ID" value="NZ_JAEHFW010000003.1"/>
</dbReference>
<evidence type="ECO:0000313" key="1">
    <source>
        <dbReference type="EMBL" id="MBK0380972.1"/>
    </source>
</evidence>
<protein>
    <submittedName>
        <fullName evidence="1">Uncharacterized protein</fullName>
    </submittedName>
</protein>
<dbReference type="AlphaFoldDB" id="A0A934PWU2"/>
<name>A0A934PWU2_9SPHI</name>
<keyword evidence="2" id="KW-1185">Reference proteome</keyword>
<reference evidence="1" key="1">
    <citation type="submission" date="2020-12" db="EMBL/GenBank/DDBJ databases">
        <title>Bacterial novel species Mucilaginibacter sp. SD-g isolated from soil.</title>
        <authorList>
            <person name="Jung H.-Y."/>
        </authorList>
    </citation>
    <scope>NUCLEOTIDE SEQUENCE</scope>
    <source>
        <strain evidence="1">SD-g</strain>
    </source>
</reference>
<dbReference type="Proteomes" id="UP000613193">
    <property type="component" value="Unassembled WGS sequence"/>
</dbReference>
<gene>
    <name evidence="1" type="ORF">I5M19_16725</name>
</gene>
<sequence>MKSKEEILKNYYTYTPNGEPEISADKLLQAMEDYREQTEANAFDAGRLLKDDKADHIHYLYPTFADYKLNLERETDPHKNNIKLVADSILPQFLPDDPNALSLSFNFKTGGKQYSAFYTKNPEGYWEFNNYT</sequence>
<comment type="caution">
    <text evidence="1">The sequence shown here is derived from an EMBL/GenBank/DDBJ whole genome shotgun (WGS) entry which is preliminary data.</text>
</comment>
<proteinExistence type="predicted"/>